<dbReference type="Pfam" id="PF16900">
    <property type="entry name" value="REPA_OB_2"/>
    <property type="match status" value="1"/>
</dbReference>
<feature type="region of interest" description="Disordered" evidence="10">
    <location>
        <begin position="99"/>
        <end position="178"/>
    </location>
</feature>
<dbReference type="Pfam" id="PF01336">
    <property type="entry name" value="tRNA_anti-codon"/>
    <property type="match status" value="1"/>
</dbReference>
<dbReference type="GO" id="GO:0006260">
    <property type="term" value="P:DNA replication"/>
    <property type="evidence" value="ECO:0007669"/>
    <property type="project" value="UniProtKB-KW"/>
</dbReference>
<comment type="subunit">
    <text evidence="9">Component of the heterotrimeric canonical replication protein A complex (RPA).</text>
</comment>
<dbReference type="InterPro" id="IPR012340">
    <property type="entry name" value="NA-bd_OB-fold"/>
</dbReference>
<dbReference type="GO" id="GO:0006281">
    <property type="term" value="P:DNA repair"/>
    <property type="evidence" value="ECO:0007669"/>
    <property type="project" value="InterPro"/>
</dbReference>
<organism evidence="16 17">
    <name type="scientific">Ridgeia piscesae</name>
    <name type="common">Tubeworm</name>
    <dbReference type="NCBI Taxonomy" id="27915"/>
    <lineage>
        <taxon>Eukaryota</taxon>
        <taxon>Metazoa</taxon>
        <taxon>Spiralia</taxon>
        <taxon>Lophotrochozoa</taxon>
        <taxon>Annelida</taxon>
        <taxon>Polychaeta</taxon>
        <taxon>Sedentaria</taxon>
        <taxon>Canalipalpata</taxon>
        <taxon>Sabellida</taxon>
        <taxon>Siboglinidae</taxon>
        <taxon>Ridgeia</taxon>
    </lineage>
</organism>
<keyword evidence="4 9" id="KW-0479">Metal-binding</keyword>
<proteinExistence type="inferred from homology"/>
<keyword evidence="3 9" id="KW-0235">DNA replication</keyword>
<comment type="function">
    <text evidence="9">As part of the heterotrimeric replication protein A complex (RPA/RP-A), binds and stabilizes single-stranded DNA intermediates, that form during DNA replication or upon DNA stress. It prevents their reannealing and in parallel, recruits and activates different proteins and complexes involved in DNA metabolism. Thereby, it plays an essential role both in DNA replication and the cellular response to DNA damage.</text>
</comment>
<comment type="subcellular location">
    <subcellularLocation>
        <location evidence="1 9">Nucleus</location>
    </subcellularLocation>
</comment>
<dbReference type="InterPro" id="IPR004365">
    <property type="entry name" value="NA-bd_OB_tRNA"/>
</dbReference>
<dbReference type="InterPro" id="IPR007199">
    <property type="entry name" value="Rep_factor-A_N"/>
</dbReference>
<keyword evidence="8 9" id="KW-0539">Nucleus</keyword>
<keyword evidence="17" id="KW-1185">Reference proteome</keyword>
<feature type="chain" id="PRO_5042259866" description="Replication protein A subunit" evidence="11">
    <location>
        <begin position="17"/>
        <end position="605"/>
    </location>
</feature>
<dbReference type="FunFam" id="2.40.50.140:FF:000041">
    <property type="entry name" value="Replication protein A subunit"/>
    <property type="match status" value="1"/>
</dbReference>
<evidence type="ECO:0000256" key="8">
    <source>
        <dbReference type="ARBA" id="ARBA00023242"/>
    </source>
</evidence>
<evidence type="ECO:0000259" key="12">
    <source>
        <dbReference type="Pfam" id="PF01336"/>
    </source>
</evidence>
<dbReference type="PANTHER" id="PTHR47165:SF4">
    <property type="entry name" value="OS03G0429900 PROTEIN"/>
    <property type="match status" value="1"/>
</dbReference>
<dbReference type="GO" id="GO:0008270">
    <property type="term" value="F:zinc ion binding"/>
    <property type="evidence" value="ECO:0007669"/>
    <property type="project" value="UniProtKB-KW"/>
</dbReference>
<evidence type="ECO:0000256" key="6">
    <source>
        <dbReference type="ARBA" id="ARBA00022833"/>
    </source>
</evidence>
<keyword evidence="6 9" id="KW-0862">Zinc</keyword>
<evidence type="ECO:0000259" key="13">
    <source>
        <dbReference type="Pfam" id="PF04057"/>
    </source>
</evidence>
<protein>
    <recommendedName>
        <fullName evidence="9">Replication protein A subunit</fullName>
    </recommendedName>
</protein>
<dbReference type="SUPFAM" id="SSF50249">
    <property type="entry name" value="Nucleic acid-binding proteins"/>
    <property type="match status" value="4"/>
</dbReference>
<dbReference type="FunFam" id="2.40.50.140:FF:000064">
    <property type="entry name" value="Replication protein A subunit"/>
    <property type="match status" value="1"/>
</dbReference>
<evidence type="ECO:0000259" key="15">
    <source>
        <dbReference type="Pfam" id="PF16900"/>
    </source>
</evidence>
<keyword evidence="11" id="KW-0732">Signal</keyword>
<feature type="compositionally biased region" description="Polar residues" evidence="10">
    <location>
        <begin position="109"/>
        <end position="137"/>
    </location>
</feature>
<feature type="domain" description="Replication protein A OB" evidence="15">
    <location>
        <begin position="294"/>
        <end position="391"/>
    </location>
</feature>
<dbReference type="Proteomes" id="UP001209878">
    <property type="component" value="Unassembled WGS sequence"/>
</dbReference>
<evidence type="ECO:0000259" key="14">
    <source>
        <dbReference type="Pfam" id="PF08646"/>
    </source>
</evidence>
<evidence type="ECO:0000256" key="11">
    <source>
        <dbReference type="SAM" id="SignalP"/>
    </source>
</evidence>
<dbReference type="CDD" id="cd04476">
    <property type="entry name" value="RPA1_DBD_C"/>
    <property type="match status" value="1"/>
</dbReference>
<dbReference type="CDD" id="cd04477">
    <property type="entry name" value="RPA1N"/>
    <property type="match status" value="1"/>
</dbReference>
<evidence type="ECO:0000256" key="9">
    <source>
        <dbReference type="RuleBase" id="RU364130"/>
    </source>
</evidence>
<dbReference type="FunFam" id="2.40.50.140:FF:000090">
    <property type="entry name" value="Replication protein A subunit"/>
    <property type="match status" value="1"/>
</dbReference>
<dbReference type="GO" id="GO:0005634">
    <property type="term" value="C:nucleus"/>
    <property type="evidence" value="ECO:0007669"/>
    <property type="project" value="UniProtKB-SubCell"/>
</dbReference>
<feature type="domain" description="Replication factor A C-terminal" evidence="14">
    <location>
        <begin position="450"/>
        <end position="594"/>
    </location>
</feature>
<dbReference type="GO" id="GO:0006310">
    <property type="term" value="P:DNA recombination"/>
    <property type="evidence" value="ECO:0007669"/>
    <property type="project" value="InterPro"/>
</dbReference>
<dbReference type="PANTHER" id="PTHR47165">
    <property type="entry name" value="OS03G0429900 PROTEIN"/>
    <property type="match status" value="1"/>
</dbReference>
<dbReference type="GO" id="GO:0003677">
    <property type="term" value="F:DNA binding"/>
    <property type="evidence" value="ECO:0007669"/>
    <property type="project" value="UniProtKB-KW"/>
</dbReference>
<evidence type="ECO:0000313" key="17">
    <source>
        <dbReference type="Proteomes" id="UP001209878"/>
    </source>
</evidence>
<dbReference type="InterPro" id="IPR013955">
    <property type="entry name" value="Rep_factor-A_C"/>
</dbReference>
<accession>A0AAD9L5E4</accession>
<feature type="signal peptide" evidence="11">
    <location>
        <begin position="1"/>
        <end position="16"/>
    </location>
</feature>
<evidence type="ECO:0000256" key="7">
    <source>
        <dbReference type="ARBA" id="ARBA00023125"/>
    </source>
</evidence>
<feature type="domain" description="Replication factor-A protein 1 N-terminal" evidence="13">
    <location>
        <begin position="18"/>
        <end position="91"/>
    </location>
</feature>
<comment type="similarity">
    <text evidence="2 9">Belongs to the replication factor A protein 1 family.</text>
</comment>
<dbReference type="NCBIfam" id="TIGR00617">
    <property type="entry name" value="rpa1"/>
    <property type="match status" value="1"/>
</dbReference>
<evidence type="ECO:0000256" key="1">
    <source>
        <dbReference type="ARBA" id="ARBA00004123"/>
    </source>
</evidence>
<dbReference type="Gene3D" id="2.40.50.140">
    <property type="entry name" value="Nucleic acid-binding proteins"/>
    <property type="match status" value="4"/>
</dbReference>
<evidence type="ECO:0000256" key="3">
    <source>
        <dbReference type="ARBA" id="ARBA00022705"/>
    </source>
</evidence>
<dbReference type="InterPro" id="IPR047192">
    <property type="entry name" value="Euk_RPA1_DBD_C"/>
</dbReference>
<feature type="domain" description="OB" evidence="12">
    <location>
        <begin position="186"/>
        <end position="266"/>
    </location>
</feature>
<dbReference type="Pfam" id="PF04057">
    <property type="entry name" value="Rep-A_N"/>
    <property type="match status" value="1"/>
</dbReference>
<dbReference type="FunFam" id="2.40.50.140:FF:000117">
    <property type="entry name" value="Replication protein A subunit"/>
    <property type="match status" value="1"/>
</dbReference>
<keyword evidence="7 9" id="KW-0238">DNA-binding</keyword>
<name>A0AAD9L5E4_RIDPI</name>
<dbReference type="Pfam" id="PF08646">
    <property type="entry name" value="Rep_fac-A_C"/>
    <property type="match status" value="1"/>
</dbReference>
<evidence type="ECO:0000256" key="4">
    <source>
        <dbReference type="ARBA" id="ARBA00022723"/>
    </source>
</evidence>
<dbReference type="InterPro" id="IPR004591">
    <property type="entry name" value="Rfa1"/>
</dbReference>
<comment type="caution">
    <text evidence="16">The sequence shown here is derived from an EMBL/GenBank/DDBJ whole genome shotgun (WGS) entry which is preliminary data.</text>
</comment>
<dbReference type="EMBL" id="JAODUO010000331">
    <property type="protein sequence ID" value="KAK2182940.1"/>
    <property type="molecule type" value="Genomic_DNA"/>
</dbReference>
<reference evidence="16" key="1">
    <citation type="journal article" date="2023" name="Mol. Biol. Evol.">
        <title>Third-Generation Sequencing Reveals the Adaptive Role of the Epigenome in Three Deep-Sea Polychaetes.</title>
        <authorList>
            <person name="Perez M."/>
            <person name="Aroh O."/>
            <person name="Sun Y."/>
            <person name="Lan Y."/>
            <person name="Juniper S.K."/>
            <person name="Young C.R."/>
            <person name="Angers B."/>
            <person name="Qian P.Y."/>
        </authorList>
    </citation>
    <scope>NUCLEOTIDE SEQUENCE</scope>
    <source>
        <strain evidence="16">R07B-5</strain>
    </source>
</reference>
<sequence>MDAIIVTFCCVLLCQGQKKIAANGQGVDRYRVLLSDGKFSHSSALLATQLNGKVTSGELEAFTIIRLNKFMCNTLPNGKQVLILLDLDVIAPGSEVANRIGNPQPYKSPDQSGQPTQNRAEAPSNETVTRQPPNNNRPEAPKSNGFYGAQPAVRKPYSAQKVSKPAEGTPSKVHPIDSLTPYQNRWTIRARVTSKSNIRTWSNSRGEGKLFSMNFLDDSGEIRATAFKSEVDKFYDFIQLNKVYYISKATLKTADKRYSSLANDYEMTFNSDTQVIPCEEEVDLPTIKYNFIPIGKLSETAANNTVDVIGVVRSVGDITKVIAKQSQKEITKREVFLVDEGQVQVRLTLWSSDAENFDGSGNPVLAIKGCRLSDWGGRSLSSLSQSQMIMNPDVPEAHKLRGWYDDIGHTMDYSEFQSDGSSGAGGGYATNWKTFDDVKKQNIGQDKPEYFTTKATIVFLKKENCMYMACPAEGCNKKVVDLANGLYRCEKCSKEYPNYKWRMILTANLADFSENQWVTFFQETAEVVLGRSADEIGQMRESDEAQFEQLFQEASFKSYIFKLRAKMETYNDETRLKTVCVQASPVNFHEYSKKIIEDIEKLLVV</sequence>
<gene>
    <name evidence="16" type="ORF">NP493_332g03047</name>
</gene>
<evidence type="ECO:0000256" key="10">
    <source>
        <dbReference type="SAM" id="MobiDB-lite"/>
    </source>
</evidence>
<dbReference type="AlphaFoldDB" id="A0AAD9L5E4"/>
<dbReference type="InterPro" id="IPR031657">
    <property type="entry name" value="REPA_OB_2"/>
</dbReference>
<dbReference type="CDD" id="cd04475">
    <property type="entry name" value="RPA1_DBD_B"/>
    <property type="match status" value="1"/>
</dbReference>
<dbReference type="CDD" id="cd04474">
    <property type="entry name" value="RPA1_DBD_A"/>
    <property type="match status" value="1"/>
</dbReference>
<keyword evidence="5 9" id="KW-0863">Zinc-finger</keyword>
<evidence type="ECO:0000313" key="16">
    <source>
        <dbReference type="EMBL" id="KAK2182940.1"/>
    </source>
</evidence>
<evidence type="ECO:0000256" key="5">
    <source>
        <dbReference type="ARBA" id="ARBA00022771"/>
    </source>
</evidence>
<evidence type="ECO:0000256" key="2">
    <source>
        <dbReference type="ARBA" id="ARBA00005690"/>
    </source>
</evidence>